<protein>
    <submittedName>
        <fullName evidence="1">Uncharacterized protein</fullName>
    </submittedName>
</protein>
<proteinExistence type="predicted"/>
<sequence>MKYWLYITGPKAPPPARAAVASRIMYISWRLSVMNDRLAISMNRISVTHWAAGPRLVPAMSPM</sequence>
<accession>A0A1V5MHB8</accession>
<name>A0A1V5MHB8_UNCT6</name>
<gene>
    <name evidence="1" type="ORF">BWY73_00711</name>
</gene>
<evidence type="ECO:0000313" key="1">
    <source>
        <dbReference type="EMBL" id="OPZ92634.1"/>
    </source>
</evidence>
<organism evidence="1">
    <name type="scientific">candidate division TA06 bacterium ADurb.Bin417</name>
    <dbReference type="NCBI Taxonomy" id="1852828"/>
    <lineage>
        <taxon>Bacteria</taxon>
        <taxon>Bacteria division TA06</taxon>
    </lineage>
</organism>
<dbReference type="Proteomes" id="UP000485484">
    <property type="component" value="Unassembled WGS sequence"/>
</dbReference>
<dbReference type="AlphaFoldDB" id="A0A1V5MHB8"/>
<comment type="caution">
    <text evidence="1">The sequence shown here is derived from an EMBL/GenBank/DDBJ whole genome shotgun (WGS) entry which is preliminary data.</text>
</comment>
<reference evidence="1" key="1">
    <citation type="submission" date="2017-02" db="EMBL/GenBank/DDBJ databases">
        <title>Delving into the versatile metabolic prowess of the omnipresent phylum Bacteroidetes.</title>
        <authorList>
            <person name="Nobu M.K."/>
            <person name="Mei R."/>
            <person name="Narihiro T."/>
            <person name="Kuroda K."/>
            <person name="Liu W.-T."/>
        </authorList>
    </citation>
    <scope>NUCLEOTIDE SEQUENCE</scope>
    <source>
        <strain evidence="1">ADurb.Bin417</strain>
    </source>
</reference>
<dbReference type="EMBL" id="MWAK01000080">
    <property type="protein sequence ID" value="OPZ92634.1"/>
    <property type="molecule type" value="Genomic_DNA"/>
</dbReference>